<name>A0A7J7L572_9MAGN</name>
<dbReference type="Proteomes" id="UP000541444">
    <property type="component" value="Unassembled WGS sequence"/>
</dbReference>
<comment type="caution">
    <text evidence="1">The sequence shown here is derived from an EMBL/GenBank/DDBJ whole genome shotgun (WGS) entry which is preliminary data.</text>
</comment>
<protein>
    <submittedName>
        <fullName evidence="1">Uncharacterized protein</fullName>
    </submittedName>
</protein>
<keyword evidence="2" id="KW-1185">Reference proteome</keyword>
<dbReference type="AlphaFoldDB" id="A0A7J7L572"/>
<evidence type="ECO:0000313" key="2">
    <source>
        <dbReference type="Proteomes" id="UP000541444"/>
    </source>
</evidence>
<evidence type="ECO:0000313" key="1">
    <source>
        <dbReference type="EMBL" id="KAF6137750.1"/>
    </source>
</evidence>
<reference evidence="1 2" key="1">
    <citation type="journal article" date="2020" name="IScience">
        <title>Genome Sequencing of the Endangered Kingdonia uniflora (Circaeasteraceae, Ranunculales) Reveals Potential Mechanisms of Evolutionary Specialization.</title>
        <authorList>
            <person name="Sun Y."/>
            <person name="Deng T."/>
            <person name="Zhang A."/>
            <person name="Moore M.J."/>
            <person name="Landis J.B."/>
            <person name="Lin N."/>
            <person name="Zhang H."/>
            <person name="Zhang X."/>
            <person name="Huang J."/>
            <person name="Zhang X."/>
            <person name="Sun H."/>
            <person name="Wang H."/>
        </authorList>
    </citation>
    <scope>NUCLEOTIDE SEQUENCE [LARGE SCALE GENOMIC DNA]</scope>
    <source>
        <strain evidence="1">TB1705</strain>
        <tissue evidence="1">Leaf</tissue>
    </source>
</reference>
<proteinExistence type="predicted"/>
<accession>A0A7J7L572</accession>
<sequence length="138" mass="15835">MEKNRNHEISSSLATIEEIQRRLLRPSSLSSYESISTVRSKKSKLEDYLDPILLSKISSKIKNTRAKLEPNVRVSRDFDWPIDDLKQFSTLDLTIRRRDWVNGGAVSLNDDFDGGGEEVVCSPFEQFEKTVLKLCDNK</sequence>
<dbReference type="OrthoDB" id="1938258at2759"/>
<organism evidence="1 2">
    <name type="scientific">Kingdonia uniflora</name>
    <dbReference type="NCBI Taxonomy" id="39325"/>
    <lineage>
        <taxon>Eukaryota</taxon>
        <taxon>Viridiplantae</taxon>
        <taxon>Streptophyta</taxon>
        <taxon>Embryophyta</taxon>
        <taxon>Tracheophyta</taxon>
        <taxon>Spermatophyta</taxon>
        <taxon>Magnoliopsida</taxon>
        <taxon>Ranunculales</taxon>
        <taxon>Circaeasteraceae</taxon>
        <taxon>Kingdonia</taxon>
    </lineage>
</organism>
<dbReference type="EMBL" id="JACGCM010002624">
    <property type="protein sequence ID" value="KAF6137750.1"/>
    <property type="molecule type" value="Genomic_DNA"/>
</dbReference>
<gene>
    <name evidence="1" type="ORF">GIB67_040458</name>
</gene>